<feature type="repeat" description="ANK" evidence="3">
    <location>
        <begin position="731"/>
        <end position="759"/>
    </location>
</feature>
<dbReference type="RefSeq" id="XP_031874324.1">
    <property type="nucleotide sequence ID" value="XM_032010270.1"/>
</dbReference>
<dbReference type="InterPro" id="IPR002110">
    <property type="entry name" value="Ankyrin_rpt"/>
</dbReference>
<dbReference type="Pfam" id="PF00023">
    <property type="entry name" value="Ank"/>
    <property type="match status" value="1"/>
</dbReference>
<evidence type="ECO:0000259" key="4">
    <source>
        <dbReference type="PROSITE" id="PS50175"/>
    </source>
</evidence>
<dbReference type="PANTHER" id="PTHR24198">
    <property type="entry name" value="ANKYRIN REPEAT AND PROTEIN KINASE DOMAIN-CONTAINING PROTEIN"/>
    <property type="match status" value="1"/>
</dbReference>
<protein>
    <recommendedName>
        <fullName evidence="4">Peptidase A2 domain-containing protein</fullName>
    </recommendedName>
</protein>
<feature type="repeat" description="ANK" evidence="3">
    <location>
        <begin position="890"/>
        <end position="922"/>
    </location>
</feature>
<reference evidence="5 6" key="1">
    <citation type="journal article" date="2018" name="IMA Fungus">
        <title>IMA Genome-F 9: Draft genome sequence of Annulohypoxylon stygium, Aspergillus mulundensis, Berkeleyomyces basicola (syn. Thielaviopsis basicola), Ceratocystis smalleyi, two Cercospora beticola strains, Coleophoma cylindrospora, Fusarium fracticaudum, Phialophora cf. hyalina, and Morchella septimelata.</title>
        <authorList>
            <person name="Wingfield B.D."/>
            <person name="Bills G.F."/>
            <person name="Dong Y."/>
            <person name="Huang W."/>
            <person name="Nel W.J."/>
            <person name="Swalarsk-Parry B.S."/>
            <person name="Vaghefi N."/>
            <person name="Wilken P.M."/>
            <person name="An Z."/>
            <person name="de Beer Z.W."/>
            <person name="De Vos L."/>
            <person name="Chen L."/>
            <person name="Duong T.A."/>
            <person name="Gao Y."/>
            <person name="Hammerbacher A."/>
            <person name="Kikkert J.R."/>
            <person name="Li Y."/>
            <person name="Li H."/>
            <person name="Li K."/>
            <person name="Li Q."/>
            <person name="Liu X."/>
            <person name="Ma X."/>
            <person name="Naidoo K."/>
            <person name="Pethybridge S.J."/>
            <person name="Sun J."/>
            <person name="Steenkamp E.T."/>
            <person name="van der Nest M.A."/>
            <person name="van Wyk S."/>
            <person name="Wingfield M.J."/>
            <person name="Xiong C."/>
            <person name="Yue Q."/>
            <person name="Zhang X."/>
        </authorList>
    </citation>
    <scope>NUCLEOTIDE SEQUENCE [LARGE SCALE GENOMIC DNA]</scope>
    <source>
        <strain evidence="5 6">BP 5553</strain>
    </source>
</reference>
<name>A0A370U1M5_9HELO</name>
<evidence type="ECO:0000313" key="5">
    <source>
        <dbReference type="EMBL" id="RDL41668.1"/>
    </source>
</evidence>
<keyword evidence="6" id="KW-1185">Reference proteome</keyword>
<keyword evidence="1" id="KW-0677">Repeat</keyword>
<feature type="repeat" description="ANK" evidence="3">
    <location>
        <begin position="962"/>
        <end position="994"/>
    </location>
</feature>
<accession>A0A370U1M5</accession>
<feature type="repeat" description="ANK" evidence="3">
    <location>
        <begin position="766"/>
        <end position="793"/>
    </location>
</feature>
<dbReference type="PROSITE" id="PS50297">
    <property type="entry name" value="ANK_REP_REGION"/>
    <property type="match status" value="7"/>
</dbReference>
<evidence type="ECO:0000256" key="3">
    <source>
        <dbReference type="PROSITE-ProRule" id="PRU00023"/>
    </source>
</evidence>
<dbReference type="PROSITE" id="PS00141">
    <property type="entry name" value="ASP_PROTEASE"/>
    <property type="match status" value="1"/>
</dbReference>
<feature type="repeat" description="ANK" evidence="3">
    <location>
        <begin position="643"/>
        <end position="671"/>
    </location>
</feature>
<dbReference type="SUPFAM" id="SSF48403">
    <property type="entry name" value="Ankyrin repeat"/>
    <property type="match status" value="3"/>
</dbReference>
<dbReference type="SMART" id="SM00248">
    <property type="entry name" value="ANK"/>
    <property type="match status" value="15"/>
</dbReference>
<dbReference type="PROSITE" id="PS50175">
    <property type="entry name" value="ASP_PROT_RETROV"/>
    <property type="match status" value="1"/>
</dbReference>
<feature type="domain" description="Peptidase A2" evidence="4">
    <location>
        <begin position="417"/>
        <end position="430"/>
    </location>
</feature>
<gene>
    <name evidence="5" type="ORF">BP5553_01647</name>
</gene>
<feature type="repeat" description="ANK" evidence="3">
    <location>
        <begin position="434"/>
        <end position="466"/>
    </location>
</feature>
<dbReference type="GO" id="GO:0004190">
    <property type="term" value="F:aspartic-type endopeptidase activity"/>
    <property type="evidence" value="ECO:0007669"/>
    <property type="project" value="InterPro"/>
</dbReference>
<dbReference type="InterPro" id="IPR001995">
    <property type="entry name" value="Peptidase_A2_cat"/>
</dbReference>
<dbReference type="InterPro" id="IPR025676">
    <property type="entry name" value="Clr5_dom"/>
</dbReference>
<comment type="caution">
    <text evidence="5">The sequence shown here is derived from an EMBL/GenBank/DDBJ whole genome shotgun (WGS) entry which is preliminary data.</text>
</comment>
<dbReference type="PROSITE" id="PS50088">
    <property type="entry name" value="ANK_REPEAT"/>
    <property type="match status" value="8"/>
</dbReference>
<evidence type="ECO:0000256" key="1">
    <source>
        <dbReference type="ARBA" id="ARBA00022737"/>
    </source>
</evidence>
<dbReference type="OrthoDB" id="539213at2759"/>
<dbReference type="PRINTS" id="PR01415">
    <property type="entry name" value="ANKYRIN"/>
</dbReference>
<dbReference type="AlphaFoldDB" id="A0A370U1M5"/>
<keyword evidence="2 3" id="KW-0040">ANK repeat</keyword>
<dbReference type="InterPro" id="IPR036770">
    <property type="entry name" value="Ankyrin_rpt-contain_sf"/>
</dbReference>
<sequence length="1060" mass="115743">MFIPSTEGCSTEDRWEVHRETICKLFLEEKKTLKEVRSIMALQNFHASEWKFESKLRDSWGLSKKLKKTDWPVIKHHLSKRARQNKRSEILLHGIRIPQHKVRKEVNRNRANAVHLQRVGSPILTNGVSIRTPPASPNLSIRALGKSSTASPGAIAKRPSYIKPPSPQIIPRSLLGVEFANNNGHVSYCGPSVQNQRQMTTQGLDYYATNFAALPSSQASQALSFSYVSQDGEILDGYEHMSTLSEVWLPIFLHNTPWHQFQEMATTLFGSRNLAWATYPLSAHLSGENLHPDERRQFLYALLPSAVRGTDFTPELGSMMQTLIPERTCGNLSLTIQRLLDPTKKCSVARIGELAVFLISNNILNSSSDRSEFVHWIMKYNAADFFRRLFQMKTPTVQAASIRLFESIARHGSASALQLLIDSGADTSILAGAKGFKFLEYAVWRGELDISRLLIEIGADVDPRSDVSPDSLDTPLIRAAMHHDIGMLRCLLNKGADPDYMHYLTGDTALSAAVREEAPDCIKALLKAGADVGKASIGQENVLDWTYLRSKTEIYRILLSSSRRAPTSLALEGIISAAKVGTPTLSQYPEGTTESNDCQTRLLEYSLCEAVRYPNHSIAVKPLLDLGVDPNTSVVFRSGRCIPLCIAAKRNDIDMASLLLQSGADIDKRGVLSAAAKDANCVEFVDFLVKHGANIKSYGAEALAAAVEGDNIAGIRLLLQSGADINEAKHQGCSAIQHAAKKGNLNTLEYLIREGANVNGPPCKHRGFTALHYAVQRCDISVVRLLLKAGAQVVPPPQAQVSKTLLEVCARSSYVSLKYLTTGTVSCQSDILKLLLDLGAQVTHPGIERGHVSWDSALSSAIRFCPDDYLVHRLLDFPGIDVNQIGNAPNTRSPIQAAAAVGRFDFVKELLARGANLNAPPGQKFGRTALQAACSTEFADIGLIMFLLGQKADVNAAAGPEGGVTAIQAAAIQGHIKVVLLLLDHGADVNANPSKEDGRMALDGAAEHGRLDMVQFLLNIRAKSCKAGETGYDGAIELAEMRRHYAVADVLRSHSKSRRG</sequence>
<dbReference type="Pfam" id="PF12796">
    <property type="entry name" value="Ank_2"/>
    <property type="match status" value="4"/>
</dbReference>
<dbReference type="STRING" id="2656787.A0A370U1M5"/>
<feature type="repeat" description="ANK" evidence="3">
    <location>
        <begin position="698"/>
        <end position="730"/>
    </location>
</feature>
<feature type="repeat" description="ANK" evidence="3">
    <location>
        <begin position="505"/>
        <end position="537"/>
    </location>
</feature>
<dbReference type="Proteomes" id="UP000254866">
    <property type="component" value="Unassembled WGS sequence"/>
</dbReference>
<dbReference type="EMBL" id="NPIC01000001">
    <property type="protein sequence ID" value="RDL41668.1"/>
    <property type="molecule type" value="Genomic_DNA"/>
</dbReference>
<dbReference type="GeneID" id="43594496"/>
<dbReference type="Pfam" id="PF14420">
    <property type="entry name" value="Clr5"/>
    <property type="match status" value="1"/>
</dbReference>
<dbReference type="PANTHER" id="PTHR24198:SF165">
    <property type="entry name" value="ANKYRIN REPEAT-CONTAINING PROTEIN-RELATED"/>
    <property type="match status" value="1"/>
</dbReference>
<evidence type="ECO:0000313" key="6">
    <source>
        <dbReference type="Proteomes" id="UP000254866"/>
    </source>
</evidence>
<dbReference type="GO" id="GO:0006508">
    <property type="term" value="P:proteolysis"/>
    <property type="evidence" value="ECO:0007669"/>
    <property type="project" value="InterPro"/>
</dbReference>
<dbReference type="InterPro" id="IPR001969">
    <property type="entry name" value="Aspartic_peptidase_AS"/>
</dbReference>
<evidence type="ECO:0000256" key="2">
    <source>
        <dbReference type="ARBA" id="ARBA00023043"/>
    </source>
</evidence>
<proteinExistence type="predicted"/>
<dbReference type="Gene3D" id="1.25.40.20">
    <property type="entry name" value="Ankyrin repeat-containing domain"/>
    <property type="match status" value="3"/>
</dbReference>
<organism evidence="5 6">
    <name type="scientific">Venustampulla echinocandica</name>
    <dbReference type="NCBI Taxonomy" id="2656787"/>
    <lineage>
        <taxon>Eukaryota</taxon>
        <taxon>Fungi</taxon>
        <taxon>Dikarya</taxon>
        <taxon>Ascomycota</taxon>
        <taxon>Pezizomycotina</taxon>
        <taxon>Leotiomycetes</taxon>
        <taxon>Helotiales</taxon>
        <taxon>Pleuroascaceae</taxon>
        <taxon>Venustampulla</taxon>
    </lineage>
</organism>